<name>A0A6C0AVU8_9ZZZZ</name>
<sequence length="221" mass="25661">MKTSSKLFGGSHILHLTAFEDKKDILEHVYAHTRVTLPEKSKSMKLLGNNNIPVLSKGYYAFAVPDDLEILLYFTKYRGSNRCFLICRQLGPGFTQPKVLLVFPNIIDNEIYAGSGTLIEAVRVYATDNRFFILLTDVQWFKGEKVTQLNIIERLKKLGELMKDGLKEDLQQFPFRLQIATPYEHLNLLEQRLSNLPYKVNRILFVPPHKKRDVLYYPLNR</sequence>
<organism evidence="1">
    <name type="scientific">viral metagenome</name>
    <dbReference type="NCBI Taxonomy" id="1070528"/>
    <lineage>
        <taxon>unclassified sequences</taxon>
        <taxon>metagenomes</taxon>
        <taxon>organismal metagenomes</taxon>
    </lineage>
</organism>
<evidence type="ECO:0000313" key="1">
    <source>
        <dbReference type="EMBL" id="QHS83696.1"/>
    </source>
</evidence>
<dbReference type="AlphaFoldDB" id="A0A6C0AVU8"/>
<reference evidence="1" key="1">
    <citation type="journal article" date="2020" name="Nature">
        <title>Giant virus diversity and host interactions through global metagenomics.</title>
        <authorList>
            <person name="Schulz F."/>
            <person name="Roux S."/>
            <person name="Paez-Espino D."/>
            <person name="Jungbluth S."/>
            <person name="Walsh D.A."/>
            <person name="Denef V.J."/>
            <person name="McMahon K.D."/>
            <person name="Konstantinidis K.T."/>
            <person name="Eloe-Fadrosh E.A."/>
            <person name="Kyrpides N.C."/>
            <person name="Woyke T."/>
        </authorList>
    </citation>
    <scope>NUCLEOTIDE SEQUENCE</scope>
    <source>
        <strain evidence="1">GVMAG-S-ERX555961-36</strain>
    </source>
</reference>
<protein>
    <submittedName>
        <fullName evidence="1">Uncharacterized protein</fullName>
    </submittedName>
</protein>
<dbReference type="Gene3D" id="3.30.470.30">
    <property type="entry name" value="DNA ligase/mRNA capping enzyme"/>
    <property type="match status" value="1"/>
</dbReference>
<proteinExistence type="predicted"/>
<dbReference type="EMBL" id="MN738762">
    <property type="protein sequence ID" value="QHS83696.1"/>
    <property type="molecule type" value="Genomic_DNA"/>
</dbReference>
<accession>A0A6C0AVU8</accession>